<comment type="caution">
    <text evidence="1">The sequence shown here is derived from an EMBL/GenBank/DDBJ whole genome shotgun (WGS) entry which is preliminary data.</text>
</comment>
<gene>
    <name evidence="1" type="ORF">DPEC_G00286370</name>
</gene>
<keyword evidence="2" id="KW-1185">Reference proteome</keyword>
<organism evidence="1 2">
    <name type="scientific">Dallia pectoralis</name>
    <name type="common">Alaska blackfish</name>
    <dbReference type="NCBI Taxonomy" id="75939"/>
    <lineage>
        <taxon>Eukaryota</taxon>
        <taxon>Metazoa</taxon>
        <taxon>Chordata</taxon>
        <taxon>Craniata</taxon>
        <taxon>Vertebrata</taxon>
        <taxon>Euteleostomi</taxon>
        <taxon>Actinopterygii</taxon>
        <taxon>Neopterygii</taxon>
        <taxon>Teleostei</taxon>
        <taxon>Protacanthopterygii</taxon>
        <taxon>Esociformes</taxon>
        <taxon>Umbridae</taxon>
        <taxon>Dallia</taxon>
    </lineage>
</organism>
<protein>
    <submittedName>
        <fullName evidence="1">Uncharacterized protein</fullName>
    </submittedName>
</protein>
<reference evidence="1" key="1">
    <citation type="submission" date="2021-05" db="EMBL/GenBank/DDBJ databases">
        <authorList>
            <person name="Pan Q."/>
            <person name="Jouanno E."/>
            <person name="Zahm M."/>
            <person name="Klopp C."/>
            <person name="Cabau C."/>
            <person name="Louis A."/>
            <person name="Berthelot C."/>
            <person name="Parey E."/>
            <person name="Roest Crollius H."/>
            <person name="Montfort J."/>
            <person name="Robinson-Rechavi M."/>
            <person name="Bouchez O."/>
            <person name="Lampietro C."/>
            <person name="Lopez Roques C."/>
            <person name="Donnadieu C."/>
            <person name="Postlethwait J."/>
            <person name="Bobe J."/>
            <person name="Dillon D."/>
            <person name="Chandos A."/>
            <person name="von Hippel F."/>
            <person name="Guiguen Y."/>
        </authorList>
    </citation>
    <scope>NUCLEOTIDE SEQUENCE</scope>
    <source>
        <strain evidence="1">YG-Jan2019</strain>
    </source>
</reference>
<evidence type="ECO:0000313" key="2">
    <source>
        <dbReference type="Proteomes" id="UP001157502"/>
    </source>
</evidence>
<proteinExistence type="predicted"/>
<sequence length="724" mass="79410">MSHSTTLVIDMGCVPSCLKKKRAKVGVEQQKKKTRTSTLSSIFAASTASDQLFSCNSTPSPPSSAEDLPRPESPPEVTSCQSPWPLSDHSSPRPQSRRSDAQGQIFTRSKKTVRKRVRYRTVVELEPLGLPNIGNSCFLNATLQCLLFLPMFFREILRQETLWRLSPFSNLLSSLAEVHLSCQPGSGANLASKGKSMWNVMYALMEQEVKYVGGNQQDAHEFLLDLMCQLKLEGRILEDFATGYICPVSQLEFVMASVLICTSCGRKTSTNQEYNHLSLNVSPGQTLMGSLALNFKSDMVDYRCQVCKSLQATKMEEFHTLPRVLVLYLNRFGGTWDVDKMEMPVLFPPIMSISALCGDTVPPLHCVIPEVHDDQVLSQNGPANQSVLGIDGPSNDGVLSPDGQAKDVLLCCPAALCTFDPSDSNDQEPEEVQQTVTVSVEQSLTSPGYYQLTGVVSHIGENMMSGHYMSDVLGDSGNWLCCNDNVVTVSSQATVLNSRAQSAYLLFYSYRGSSGPSSPPPSGLNIAAELICTSCGRKTSTNHEYNHLSLNVSPGQTLMGSLALNFKSDTVDYRCQVCKSLQATKMEELHTLPRVLVLYLNRFGGTWDVDKMEMPVLFPPIMSISTLCQRRSPLPSRFKSPGARGSGADSVIVNKLHYPERPSACPTGHYISDVLGDSGNWLCCNDNVVTVSSQATVLNSRAQSAYLLFYSYRAGKQEAPDHRA</sequence>
<accession>A0ACC2FK16</accession>
<evidence type="ECO:0000313" key="1">
    <source>
        <dbReference type="EMBL" id="KAJ7991678.1"/>
    </source>
</evidence>
<dbReference type="EMBL" id="CM055753">
    <property type="protein sequence ID" value="KAJ7991678.1"/>
    <property type="molecule type" value="Genomic_DNA"/>
</dbReference>
<dbReference type="Proteomes" id="UP001157502">
    <property type="component" value="Chromosome 26"/>
</dbReference>
<name>A0ACC2FK16_DALPE</name>